<reference evidence="7 8" key="1">
    <citation type="journal article" date="2021" name="Sci. Rep.">
        <title>The genome of the diatom Chaetoceros tenuissimus carries an ancient integrated fragment of an extant virus.</title>
        <authorList>
            <person name="Hongo Y."/>
            <person name="Kimura K."/>
            <person name="Takaki Y."/>
            <person name="Yoshida Y."/>
            <person name="Baba S."/>
            <person name="Kobayashi G."/>
            <person name="Nagasaki K."/>
            <person name="Hano T."/>
            <person name="Tomaru Y."/>
        </authorList>
    </citation>
    <scope>NUCLEOTIDE SEQUENCE [LARGE SCALE GENOMIC DNA]</scope>
    <source>
        <strain evidence="7 8">NIES-3715</strain>
    </source>
</reference>
<evidence type="ECO:0000256" key="4">
    <source>
        <dbReference type="ARBA" id="ARBA00023136"/>
    </source>
</evidence>
<evidence type="ECO:0000256" key="5">
    <source>
        <dbReference type="SAM" id="MobiDB-lite"/>
    </source>
</evidence>
<dbReference type="GO" id="GO:0007189">
    <property type="term" value="P:adenylate cyclase-activating G protein-coupled receptor signaling pathway"/>
    <property type="evidence" value="ECO:0007669"/>
    <property type="project" value="TreeGrafter"/>
</dbReference>
<evidence type="ECO:0000256" key="1">
    <source>
        <dbReference type="ARBA" id="ARBA00004141"/>
    </source>
</evidence>
<evidence type="ECO:0000256" key="2">
    <source>
        <dbReference type="ARBA" id="ARBA00022692"/>
    </source>
</evidence>
<protein>
    <recommendedName>
        <fullName evidence="9">G-protein coupled receptors family 1 profile domain-containing protein</fullName>
    </recommendedName>
</protein>
<sequence>MSTPSQLIKASQVIRCVMSSTSLLGSSTIAYMILNSPRGLQSPYSRIIFGMSIADIMQSQGFLLSPFVNIAPDALWNVNGGNETACEAVGTINTLGSIAGPFYSLFLIYYFLQRVKYKVKPTDFSKQKKEAWIHIFIWLYPFIFTCWALYKKQINSSRYGSVCMIVPKPFGCWLDDSCERGEDAPITLFISTNIPWVLVFFGIVCLLTFLTLHVYRQERLFMPSSAVERLSAKDKRSNASATHLREVSKNLILSKEASSEQASSEKGTASSTQPPAGTLMSDLHFPISTIYEEECKVEVDEEQEEKVEQPMFAVIASNSDQGVDRDTEQAANLDTVEFLITKQSFHQSGLYILAFFLAYFCVVLEIFLSIAKVPSSDWTFLVISIFLPSNGLFNILIYTRPKVLILKKKYPRLSWIERFLSVIYCGGEIPIAMDDPNLSEKSSPPIRQVEVEDSRLISSNANNDHWRPFGVPIDSNGDFDSGRFNVSSIEDE</sequence>
<dbReference type="EMBL" id="BLLK01000038">
    <property type="protein sequence ID" value="GFH50319.1"/>
    <property type="molecule type" value="Genomic_DNA"/>
</dbReference>
<dbReference type="Gene3D" id="1.20.1070.10">
    <property type="entry name" value="Rhodopsin 7-helix transmembrane proteins"/>
    <property type="match status" value="1"/>
</dbReference>
<feature type="transmembrane region" description="Helical" evidence="6">
    <location>
        <begin position="194"/>
        <end position="215"/>
    </location>
</feature>
<evidence type="ECO:0000313" key="8">
    <source>
        <dbReference type="Proteomes" id="UP001054902"/>
    </source>
</evidence>
<evidence type="ECO:0000313" key="7">
    <source>
        <dbReference type="EMBL" id="GFH50319.1"/>
    </source>
</evidence>
<comment type="subcellular location">
    <subcellularLocation>
        <location evidence="1">Membrane</location>
        <topology evidence="1">Multi-pass membrane protein</topology>
    </subcellularLocation>
</comment>
<accession>A0AAD3CR71</accession>
<keyword evidence="8" id="KW-1185">Reference proteome</keyword>
<organism evidence="7 8">
    <name type="scientific">Chaetoceros tenuissimus</name>
    <dbReference type="NCBI Taxonomy" id="426638"/>
    <lineage>
        <taxon>Eukaryota</taxon>
        <taxon>Sar</taxon>
        <taxon>Stramenopiles</taxon>
        <taxon>Ochrophyta</taxon>
        <taxon>Bacillariophyta</taxon>
        <taxon>Coscinodiscophyceae</taxon>
        <taxon>Chaetocerotophycidae</taxon>
        <taxon>Chaetocerotales</taxon>
        <taxon>Chaetocerotaceae</taxon>
        <taxon>Chaetoceros</taxon>
    </lineage>
</organism>
<name>A0AAD3CR71_9STRA</name>
<evidence type="ECO:0008006" key="9">
    <source>
        <dbReference type="Google" id="ProtNLM"/>
    </source>
</evidence>
<dbReference type="GO" id="GO:0004930">
    <property type="term" value="F:G protein-coupled receptor activity"/>
    <property type="evidence" value="ECO:0007669"/>
    <property type="project" value="TreeGrafter"/>
</dbReference>
<feature type="region of interest" description="Disordered" evidence="5">
    <location>
        <begin position="255"/>
        <end position="280"/>
    </location>
</feature>
<evidence type="ECO:0000256" key="3">
    <source>
        <dbReference type="ARBA" id="ARBA00022989"/>
    </source>
</evidence>
<dbReference type="SUPFAM" id="SSF81321">
    <property type="entry name" value="Family A G protein-coupled receptor-like"/>
    <property type="match status" value="1"/>
</dbReference>
<feature type="compositionally biased region" description="Low complexity" evidence="5">
    <location>
        <begin position="255"/>
        <end position="266"/>
    </location>
</feature>
<feature type="transmembrane region" description="Helical" evidence="6">
    <location>
        <begin position="132"/>
        <end position="150"/>
    </location>
</feature>
<keyword evidence="4 6" id="KW-0472">Membrane</keyword>
<keyword evidence="3 6" id="KW-1133">Transmembrane helix</keyword>
<dbReference type="PANTHER" id="PTHR23112">
    <property type="entry name" value="G PROTEIN-COUPLED RECEPTOR 157-RELATED"/>
    <property type="match status" value="1"/>
</dbReference>
<dbReference type="PANTHER" id="PTHR23112:SF0">
    <property type="entry name" value="TRANSMEMBRANE PROTEIN 116"/>
    <property type="match status" value="1"/>
</dbReference>
<dbReference type="AlphaFoldDB" id="A0AAD3CR71"/>
<gene>
    <name evidence="7" type="ORF">CTEN210_06795</name>
</gene>
<dbReference type="GO" id="GO:0005886">
    <property type="term" value="C:plasma membrane"/>
    <property type="evidence" value="ECO:0007669"/>
    <property type="project" value="TreeGrafter"/>
</dbReference>
<keyword evidence="2 6" id="KW-0812">Transmembrane</keyword>
<feature type="transmembrane region" description="Helical" evidence="6">
    <location>
        <begin position="12"/>
        <end position="34"/>
    </location>
</feature>
<feature type="transmembrane region" description="Helical" evidence="6">
    <location>
        <begin position="88"/>
        <end position="112"/>
    </location>
</feature>
<feature type="transmembrane region" description="Helical" evidence="6">
    <location>
        <begin position="350"/>
        <end position="372"/>
    </location>
</feature>
<dbReference type="Proteomes" id="UP001054902">
    <property type="component" value="Unassembled WGS sequence"/>
</dbReference>
<feature type="transmembrane region" description="Helical" evidence="6">
    <location>
        <begin position="378"/>
        <end position="399"/>
    </location>
</feature>
<comment type="caution">
    <text evidence="7">The sequence shown here is derived from an EMBL/GenBank/DDBJ whole genome shotgun (WGS) entry which is preliminary data.</text>
</comment>
<proteinExistence type="predicted"/>
<evidence type="ECO:0000256" key="6">
    <source>
        <dbReference type="SAM" id="Phobius"/>
    </source>
</evidence>